<feature type="transmembrane region" description="Helical" evidence="1">
    <location>
        <begin position="62"/>
        <end position="83"/>
    </location>
</feature>
<organism evidence="2">
    <name type="scientific">Chrysotila carterae</name>
    <name type="common">Marine alga</name>
    <name type="synonym">Syracosphaera carterae</name>
    <dbReference type="NCBI Taxonomy" id="13221"/>
    <lineage>
        <taxon>Eukaryota</taxon>
        <taxon>Haptista</taxon>
        <taxon>Haptophyta</taxon>
        <taxon>Prymnesiophyceae</taxon>
        <taxon>Isochrysidales</taxon>
        <taxon>Isochrysidaceae</taxon>
        <taxon>Chrysotila</taxon>
    </lineage>
</organism>
<evidence type="ECO:0008006" key="3">
    <source>
        <dbReference type="Google" id="ProtNLM"/>
    </source>
</evidence>
<keyword evidence="1" id="KW-0472">Membrane</keyword>
<protein>
    <recommendedName>
        <fullName evidence="3">Post-GPI attachment to proteins factor 3</fullName>
    </recommendedName>
</protein>
<feature type="transmembrane region" description="Helical" evidence="1">
    <location>
        <begin position="103"/>
        <end position="120"/>
    </location>
</feature>
<name>A0A7S4FA82_CHRCT</name>
<dbReference type="AlphaFoldDB" id="A0A7S4FA82"/>
<accession>A0A7S4FA82</accession>
<feature type="transmembrane region" description="Helical" evidence="1">
    <location>
        <begin position="200"/>
        <end position="219"/>
    </location>
</feature>
<keyword evidence="1" id="KW-1133">Transmembrane helix</keyword>
<sequence>MFVTCEAAADFSRDALGFGFETCTTDCIGASVTDLMLAVHAFATAFRIWHKYGSDTGPMGRWVLRSLLVNGVWSTSGVVVWLQPGGHRPYGFDTFYRLNGQCQALLLFCWWSIFATMINGTSARLSERGLGVLRIFSALHAIVFSARALDSGFEDYVLCGGANVVGPLISMWLLVSWLCYRHGLLSAWFAETERPAHPMLVAMFSGVAFWVGNSAVLVGCHCGVAKWMRSLLESCMLASGMISESQLWPGVFEEMATFHLFGLVGNEMLFRAYAWMTEVESAALPAEATKRKEKKGLADDVISDMLLLQGEPWLDSALSRVAAGDVCKAR</sequence>
<feature type="transmembrane region" description="Helical" evidence="1">
    <location>
        <begin position="161"/>
        <end position="180"/>
    </location>
</feature>
<dbReference type="EMBL" id="HBIZ01057577">
    <property type="protein sequence ID" value="CAE0783621.1"/>
    <property type="molecule type" value="Transcribed_RNA"/>
</dbReference>
<evidence type="ECO:0000313" key="2">
    <source>
        <dbReference type="EMBL" id="CAE0783621.1"/>
    </source>
</evidence>
<feature type="transmembrane region" description="Helical" evidence="1">
    <location>
        <begin position="28"/>
        <end position="50"/>
    </location>
</feature>
<proteinExistence type="predicted"/>
<evidence type="ECO:0000256" key="1">
    <source>
        <dbReference type="SAM" id="Phobius"/>
    </source>
</evidence>
<keyword evidence="1" id="KW-0812">Transmembrane</keyword>
<gene>
    <name evidence="2" type="ORF">PCAR00345_LOCUS36325</name>
</gene>
<reference evidence="2" key="1">
    <citation type="submission" date="2021-01" db="EMBL/GenBank/DDBJ databases">
        <authorList>
            <person name="Corre E."/>
            <person name="Pelletier E."/>
            <person name="Niang G."/>
            <person name="Scheremetjew M."/>
            <person name="Finn R."/>
            <person name="Kale V."/>
            <person name="Holt S."/>
            <person name="Cochrane G."/>
            <person name="Meng A."/>
            <person name="Brown T."/>
            <person name="Cohen L."/>
        </authorList>
    </citation>
    <scope>NUCLEOTIDE SEQUENCE</scope>
    <source>
        <strain evidence="2">CCMP645</strain>
    </source>
</reference>